<dbReference type="EMBL" id="FOCT01000001">
    <property type="protein sequence ID" value="SEM75474.1"/>
    <property type="molecule type" value="Genomic_DNA"/>
</dbReference>
<evidence type="ECO:0000313" key="4">
    <source>
        <dbReference type="Proteomes" id="UP000183898"/>
    </source>
</evidence>
<dbReference type="Gene3D" id="3.40.50.2000">
    <property type="entry name" value="Glycogen Phosphorylase B"/>
    <property type="match status" value="2"/>
</dbReference>
<dbReference type="Proteomes" id="UP000183898">
    <property type="component" value="Unassembled WGS sequence"/>
</dbReference>
<reference evidence="3 4" key="1">
    <citation type="submission" date="2016-10" db="EMBL/GenBank/DDBJ databases">
        <authorList>
            <person name="de Groot N.N."/>
        </authorList>
    </citation>
    <scope>NUCLEOTIDE SEQUENCE [LARGE SCALE GENOMIC DNA]</scope>
    <source>
        <strain evidence="3 4">Nl18</strain>
    </source>
</reference>
<evidence type="ECO:0000259" key="1">
    <source>
        <dbReference type="Pfam" id="PF00534"/>
    </source>
</evidence>
<dbReference type="PANTHER" id="PTHR12526:SF627">
    <property type="entry name" value="D-RHAMNOSYLTRANSFERASE WBPZ"/>
    <property type="match status" value="1"/>
</dbReference>
<name>A0A1H8AZZ4_9PROT</name>
<dbReference type="Pfam" id="PF00534">
    <property type="entry name" value="Glycos_transf_1"/>
    <property type="match status" value="1"/>
</dbReference>
<evidence type="ECO:0000259" key="2">
    <source>
        <dbReference type="Pfam" id="PF13439"/>
    </source>
</evidence>
<organism evidence="3 4">
    <name type="scientific">Nitrosospira multiformis</name>
    <dbReference type="NCBI Taxonomy" id="1231"/>
    <lineage>
        <taxon>Bacteria</taxon>
        <taxon>Pseudomonadati</taxon>
        <taxon>Pseudomonadota</taxon>
        <taxon>Betaproteobacteria</taxon>
        <taxon>Nitrosomonadales</taxon>
        <taxon>Nitrosomonadaceae</taxon>
        <taxon>Nitrosospira</taxon>
    </lineage>
</organism>
<dbReference type="Pfam" id="PF13439">
    <property type="entry name" value="Glyco_transf_4"/>
    <property type="match status" value="1"/>
</dbReference>
<dbReference type="PANTHER" id="PTHR12526">
    <property type="entry name" value="GLYCOSYLTRANSFERASE"/>
    <property type="match status" value="1"/>
</dbReference>
<dbReference type="InterPro" id="IPR001296">
    <property type="entry name" value="Glyco_trans_1"/>
</dbReference>
<dbReference type="AlphaFoldDB" id="A0A1H8AZZ4"/>
<dbReference type="InterPro" id="IPR028098">
    <property type="entry name" value="Glyco_trans_4-like_N"/>
</dbReference>
<feature type="domain" description="Glycosyl transferase family 1" evidence="1">
    <location>
        <begin position="193"/>
        <end position="353"/>
    </location>
</feature>
<protein>
    <submittedName>
        <fullName evidence="3">Glycosyltransferase involved in cell wall bisynthesis</fullName>
    </submittedName>
</protein>
<gene>
    <name evidence="3" type="ORF">SAMN05216404_10164</name>
</gene>
<keyword evidence="3" id="KW-0808">Transferase</keyword>
<proteinExistence type="predicted"/>
<dbReference type="SUPFAM" id="SSF53756">
    <property type="entry name" value="UDP-Glycosyltransferase/glycogen phosphorylase"/>
    <property type="match status" value="1"/>
</dbReference>
<dbReference type="GO" id="GO:0016757">
    <property type="term" value="F:glycosyltransferase activity"/>
    <property type="evidence" value="ECO:0007669"/>
    <property type="project" value="InterPro"/>
</dbReference>
<evidence type="ECO:0000313" key="3">
    <source>
        <dbReference type="EMBL" id="SEM75474.1"/>
    </source>
</evidence>
<feature type="domain" description="Glycosyltransferase subfamily 4-like N-terminal" evidence="2">
    <location>
        <begin position="13"/>
        <end position="181"/>
    </location>
</feature>
<accession>A0A1H8AZZ4</accession>
<sequence length="381" mass="43410">MRVCFVSHTAQRNGAELALLELLQGLHKLGVECLVFVPKKGPLLSDLDELGIKWRQLNYHWWWKPKGKALPLRILRTLQGLIAALRMAWLIQNWNCDLVYTNTIAVNTGALAAWIIRKPHIWHLHESAYRNPDLKFDVGNRCAAFLINRLSALIVVVSHSIANEYSRYIKLERMHVIYQSISVSGSNDNKSYLDLKKNKFQCVIVGSLQPAKGQDGAISAIAEVVRRGIDAHLVLVGDSKVCFRAELERQVKTQGLEHRVHFIGYSKDPIRFIRMADVVLTCSRWEAFSRVTIEAMLAGKAVISSGRGGTIELIRNGENGLLYEWGNHIQLANKIQFLYENPNERYRLGTTAHAWAQRRFTQERYANEVFDLLSKVVENKT</sequence>
<dbReference type="CDD" id="cd03801">
    <property type="entry name" value="GT4_PimA-like"/>
    <property type="match status" value="1"/>
</dbReference>